<evidence type="ECO:0000259" key="1">
    <source>
        <dbReference type="Pfam" id="PF04991"/>
    </source>
</evidence>
<gene>
    <name evidence="2" type="ORF">HMPREF9451_00908</name>
</gene>
<dbReference type="HOGENOM" id="CLU_075543_0_0_11"/>
<evidence type="ECO:0000313" key="3">
    <source>
        <dbReference type="Proteomes" id="UP000006069"/>
    </source>
</evidence>
<dbReference type="PANTHER" id="PTHR43404:SF2">
    <property type="entry name" value="LIPOPOLYSACCHARIDE CHOLINEPHOSPHOTRANSFERASE LICD"/>
    <property type="match status" value="1"/>
</dbReference>
<dbReference type="Pfam" id="PF04991">
    <property type="entry name" value="LicD"/>
    <property type="match status" value="1"/>
</dbReference>
<evidence type="ECO:0000313" key="2">
    <source>
        <dbReference type="EMBL" id="EJZ83403.1"/>
    </source>
</evidence>
<reference evidence="2 3" key="1">
    <citation type="submission" date="2012-08" db="EMBL/GenBank/DDBJ databases">
        <title>The Genome Sequence of Slackia piriformis YIT 12062.</title>
        <authorList>
            <consortium name="The Broad Institute Genome Sequencing Platform"/>
            <person name="Earl A."/>
            <person name="Ward D."/>
            <person name="Feldgarden M."/>
            <person name="Gevers D."/>
            <person name="Morotomi M."/>
            <person name="Walker B."/>
            <person name="Young S.K."/>
            <person name="Zeng Q."/>
            <person name="Gargeya S."/>
            <person name="Fitzgerald M."/>
            <person name="Haas B."/>
            <person name="Abouelleil A."/>
            <person name="Alvarado L."/>
            <person name="Arachchi H.M."/>
            <person name="Berlin A.M."/>
            <person name="Chapman S.B."/>
            <person name="Goldberg J."/>
            <person name="Griggs A."/>
            <person name="Gujja S."/>
            <person name="Hansen M."/>
            <person name="Howarth C."/>
            <person name="Imamovic A."/>
            <person name="Larimer J."/>
            <person name="McCowen C."/>
            <person name="Montmayeur A."/>
            <person name="Murphy C."/>
            <person name="Neiman D."/>
            <person name="Pearson M."/>
            <person name="Priest M."/>
            <person name="Roberts A."/>
            <person name="Saif S."/>
            <person name="Shea T."/>
            <person name="Sisk P."/>
            <person name="Sykes S."/>
            <person name="Wortman J."/>
            <person name="Nusbaum C."/>
            <person name="Birren B."/>
        </authorList>
    </citation>
    <scope>NUCLEOTIDE SEQUENCE [LARGE SCALE GENOMIC DNA]</scope>
    <source>
        <strain evidence="2 3">YIT 12062</strain>
    </source>
</reference>
<dbReference type="InterPro" id="IPR052942">
    <property type="entry name" value="LPS_cholinephosphotransferase"/>
</dbReference>
<organism evidence="2 3">
    <name type="scientific">Slackia piriformis YIT 12062</name>
    <dbReference type="NCBI Taxonomy" id="742818"/>
    <lineage>
        <taxon>Bacteria</taxon>
        <taxon>Bacillati</taxon>
        <taxon>Actinomycetota</taxon>
        <taxon>Coriobacteriia</taxon>
        <taxon>Eggerthellales</taxon>
        <taxon>Eggerthellaceae</taxon>
        <taxon>Slackia</taxon>
    </lineage>
</organism>
<sequence>MATDSNLRKLQLTELALMQDFDRMCKKHGLRYYLLGGTLLGAVRHGGFIPWDDDVDLCMPREDYMRFLEIAPAELAGKPGIGLVSVYSDETYRQGMAKITDSSVQVINRSANEDRYEEAWIDIIPMDGFPTGFAAVAHKIRLMFWRVMDCTAEFDYVIDTKRDRGFVGNLMVKAIGLFSKVVRPYGDDFHRVLMNTENCLRRYAYDESPRAINLHAARGFREIFDREWLGEGRPVMFEGVEFVAPANIEAVLTAIYGPDYMTPPPEGERNWHNSEIIVSE</sequence>
<accession>K0YJI5</accession>
<dbReference type="GO" id="GO:0009100">
    <property type="term" value="P:glycoprotein metabolic process"/>
    <property type="evidence" value="ECO:0007669"/>
    <property type="project" value="UniProtKB-ARBA"/>
</dbReference>
<dbReference type="eggNOG" id="COG3475">
    <property type="taxonomic scope" value="Bacteria"/>
</dbReference>
<dbReference type="EMBL" id="ADMD01000007">
    <property type="protein sequence ID" value="EJZ83403.1"/>
    <property type="molecule type" value="Genomic_DNA"/>
</dbReference>
<dbReference type="PATRIC" id="fig|742818.3.peg.960"/>
<protein>
    <recommendedName>
        <fullName evidence="1">LicD/FKTN/FKRP nucleotidyltransferase domain-containing protein</fullName>
    </recommendedName>
</protein>
<feature type="domain" description="LicD/FKTN/FKRP nucleotidyltransferase" evidence="1">
    <location>
        <begin position="25"/>
        <end position="257"/>
    </location>
</feature>
<name>K0YJI5_9ACTN</name>
<comment type="caution">
    <text evidence="2">The sequence shown here is derived from an EMBL/GenBank/DDBJ whole genome shotgun (WGS) entry which is preliminary data.</text>
</comment>
<dbReference type="InterPro" id="IPR007074">
    <property type="entry name" value="LicD/FKTN/FKRP_NTP_transf"/>
</dbReference>
<dbReference type="PANTHER" id="PTHR43404">
    <property type="entry name" value="LIPOPOLYSACCHARIDE CHOLINEPHOSPHOTRANSFERASE LICD"/>
    <property type="match status" value="1"/>
</dbReference>
<keyword evidence="3" id="KW-1185">Reference proteome</keyword>
<proteinExistence type="predicted"/>
<dbReference type="InParanoid" id="K0YJI5"/>
<dbReference type="Proteomes" id="UP000006069">
    <property type="component" value="Unassembled WGS sequence"/>
</dbReference>
<dbReference type="AlphaFoldDB" id="K0YJI5"/>